<evidence type="ECO:0000313" key="2">
    <source>
        <dbReference type="EMBL" id="KAJ6802468.1"/>
    </source>
</evidence>
<keyword evidence="2" id="KW-0675">Receptor</keyword>
<dbReference type="EMBL" id="JANAVB010037289">
    <property type="protein sequence ID" value="KAJ6802468.1"/>
    <property type="molecule type" value="Genomic_DNA"/>
</dbReference>
<protein>
    <submittedName>
        <fullName evidence="2">Proline-rich receptor-like protein kinase PERK3</fullName>
    </submittedName>
</protein>
<organism evidence="2 4">
    <name type="scientific">Iris pallida</name>
    <name type="common">Sweet iris</name>
    <dbReference type="NCBI Taxonomy" id="29817"/>
    <lineage>
        <taxon>Eukaryota</taxon>
        <taxon>Viridiplantae</taxon>
        <taxon>Streptophyta</taxon>
        <taxon>Embryophyta</taxon>
        <taxon>Tracheophyta</taxon>
        <taxon>Spermatophyta</taxon>
        <taxon>Magnoliopsida</taxon>
        <taxon>Liliopsida</taxon>
        <taxon>Asparagales</taxon>
        <taxon>Iridaceae</taxon>
        <taxon>Iridoideae</taxon>
        <taxon>Irideae</taxon>
        <taxon>Iris</taxon>
    </lineage>
</organism>
<gene>
    <name evidence="3" type="ORF">M6B38_164245</name>
    <name evidence="2" type="ORF">M6B38_194130</name>
</gene>
<evidence type="ECO:0000256" key="1">
    <source>
        <dbReference type="SAM" id="MobiDB-lite"/>
    </source>
</evidence>
<keyword evidence="2" id="KW-0808">Transferase</keyword>
<dbReference type="Proteomes" id="UP001140949">
    <property type="component" value="Unassembled WGS sequence"/>
</dbReference>
<accession>A0AAX6EET7</accession>
<proteinExistence type="predicted"/>
<comment type="caution">
    <text evidence="2">The sequence shown here is derived from an EMBL/GenBank/DDBJ whole genome shotgun (WGS) entry which is preliminary data.</text>
</comment>
<keyword evidence="4" id="KW-1185">Reference proteome</keyword>
<dbReference type="AlphaFoldDB" id="A0AAX6EET7"/>
<feature type="region of interest" description="Disordered" evidence="1">
    <location>
        <begin position="1"/>
        <end position="46"/>
    </location>
</feature>
<name>A0AAX6EET7_IRIPA</name>
<keyword evidence="2" id="KW-0418">Kinase</keyword>
<evidence type="ECO:0000313" key="3">
    <source>
        <dbReference type="EMBL" id="KAJ6809050.1"/>
    </source>
</evidence>
<dbReference type="EMBL" id="JANAVB010033217">
    <property type="protein sequence ID" value="KAJ6809050.1"/>
    <property type="molecule type" value="Genomic_DNA"/>
</dbReference>
<feature type="compositionally biased region" description="Low complexity" evidence="1">
    <location>
        <begin position="14"/>
        <end position="23"/>
    </location>
</feature>
<dbReference type="GO" id="GO:0016301">
    <property type="term" value="F:kinase activity"/>
    <property type="evidence" value="ECO:0007669"/>
    <property type="project" value="UniProtKB-KW"/>
</dbReference>
<sequence>MRIQTEGAHRTANSERGGSTTQGRRSRRTELRSGSPTRRYGVSTPNLEVCVSGGRGAGGREFGDRVM</sequence>
<reference evidence="2" key="1">
    <citation type="journal article" date="2023" name="GigaByte">
        <title>Genome assembly of the bearded iris, Iris pallida Lam.</title>
        <authorList>
            <person name="Bruccoleri R.E."/>
            <person name="Oakeley E.J."/>
            <person name="Faust A.M.E."/>
            <person name="Altorfer M."/>
            <person name="Dessus-Babus S."/>
            <person name="Burckhardt D."/>
            <person name="Oertli M."/>
            <person name="Naumann U."/>
            <person name="Petersen F."/>
            <person name="Wong J."/>
        </authorList>
    </citation>
    <scope>NUCLEOTIDE SEQUENCE</scope>
    <source>
        <strain evidence="2">GSM-AAB239-AS_SAM_17_03QT</strain>
    </source>
</reference>
<evidence type="ECO:0000313" key="4">
    <source>
        <dbReference type="Proteomes" id="UP001140949"/>
    </source>
</evidence>
<reference evidence="2" key="2">
    <citation type="submission" date="2023-04" db="EMBL/GenBank/DDBJ databases">
        <authorList>
            <person name="Bruccoleri R.E."/>
            <person name="Oakeley E.J."/>
            <person name="Faust A.-M."/>
            <person name="Dessus-Babus S."/>
            <person name="Altorfer M."/>
            <person name="Burckhardt D."/>
            <person name="Oertli M."/>
            <person name="Naumann U."/>
            <person name="Petersen F."/>
            <person name="Wong J."/>
        </authorList>
    </citation>
    <scope>NUCLEOTIDE SEQUENCE</scope>
    <source>
        <strain evidence="2">GSM-AAB239-AS_SAM_17_03QT</strain>
        <tissue evidence="2">Leaf</tissue>
    </source>
</reference>